<evidence type="ECO:0000256" key="4">
    <source>
        <dbReference type="ARBA" id="ARBA00022846"/>
    </source>
</evidence>
<keyword evidence="4" id="KW-0282">Flagellum</keyword>
<evidence type="ECO:0000256" key="10">
    <source>
        <dbReference type="SAM" id="MobiDB-lite"/>
    </source>
</evidence>
<keyword evidence="6" id="KW-0969">Cilium</keyword>
<evidence type="ECO:0000256" key="5">
    <source>
        <dbReference type="ARBA" id="ARBA00023054"/>
    </source>
</evidence>
<protein>
    <submittedName>
        <fullName evidence="11">RIB43A domain with coiled-coils 2</fullName>
    </submittedName>
</protein>
<keyword evidence="8" id="KW-0966">Cell projection</keyword>
<keyword evidence="7" id="KW-0206">Cytoskeleton</keyword>
<keyword evidence="12" id="KW-1185">Reference proteome</keyword>
<reference evidence="11" key="2">
    <citation type="submission" date="2025-09" db="UniProtKB">
        <authorList>
            <consortium name="Ensembl"/>
        </authorList>
    </citation>
    <scope>IDENTIFICATION</scope>
</reference>
<name>A0A8C6HHS3_MUSSI</name>
<accession>A0A8C6HHS3</accession>
<dbReference type="Ensembl" id="ENSMSIT00000027872.1">
    <property type="protein sequence ID" value="ENSMSIP00000022115.1"/>
    <property type="gene ID" value="ENSMSIG00000018774.1"/>
</dbReference>
<keyword evidence="3" id="KW-0963">Cytoplasm</keyword>
<evidence type="ECO:0000256" key="6">
    <source>
        <dbReference type="ARBA" id="ARBA00023069"/>
    </source>
</evidence>
<comment type="subcellular location">
    <subcellularLocation>
        <location evidence="1">Cytoplasm</location>
        <location evidence="1">Cytoskeleton</location>
        <location evidence="1">Flagellum axoneme</location>
    </subcellularLocation>
</comment>
<dbReference type="GeneTree" id="ENSGT00390000010825"/>
<evidence type="ECO:0000256" key="3">
    <source>
        <dbReference type="ARBA" id="ARBA00022490"/>
    </source>
</evidence>
<comment type="similarity">
    <text evidence="2">Belongs to the RIB43A family.</text>
</comment>
<evidence type="ECO:0000256" key="8">
    <source>
        <dbReference type="ARBA" id="ARBA00023273"/>
    </source>
</evidence>
<sequence>MEVAMSKDLQQEANLAKKRYMDLCRQGRIFDARNRIIGGDTQAWDFQVRDQKIKEITDKARHEAFAAEMKHNDKVMCMARDREQRHRKQLCRAINDFQQNFQKPETRRMQKFMGEDLNFQERRRFQKEQSREWFLQQHGEREKARADHLLAEHLHTQTRLKSDETARELMKLEGSTRKEVCAAVKAFNKNQVVELTERKRQEKQQEQEDNMTEITNLLHGDLLSENPRPVASSFGSHRVVLDRWKGMNREQLEEIWFTQKQQIQEKLRLQEEERQHSMDWDLRRIRKAHASLLHERQQQRLLREQRRALDCSNLNLARQQYLQKKQMNTASSSQPTEDYFSQFNTRSR</sequence>
<dbReference type="InterPro" id="IPR008805">
    <property type="entry name" value="RIB43A"/>
</dbReference>
<proteinExistence type="inferred from homology"/>
<dbReference type="Proteomes" id="UP000694415">
    <property type="component" value="Unplaced"/>
</dbReference>
<evidence type="ECO:0000256" key="9">
    <source>
        <dbReference type="ARBA" id="ARBA00046435"/>
    </source>
</evidence>
<evidence type="ECO:0000256" key="2">
    <source>
        <dbReference type="ARBA" id="ARBA00006875"/>
    </source>
</evidence>
<comment type="subunit">
    <text evidence="9">Microtubule inner protein component of sperm flagellar doublet microtubules.</text>
</comment>
<keyword evidence="5" id="KW-0175">Coiled coil</keyword>
<evidence type="ECO:0000256" key="7">
    <source>
        <dbReference type="ARBA" id="ARBA00023212"/>
    </source>
</evidence>
<evidence type="ECO:0000313" key="11">
    <source>
        <dbReference type="Ensembl" id="ENSMSIP00000022115.1"/>
    </source>
</evidence>
<dbReference type="AlphaFoldDB" id="A0A8C6HHS3"/>
<reference evidence="11" key="1">
    <citation type="submission" date="2025-08" db="UniProtKB">
        <authorList>
            <consortium name="Ensembl"/>
        </authorList>
    </citation>
    <scope>IDENTIFICATION</scope>
</reference>
<dbReference type="Pfam" id="PF05914">
    <property type="entry name" value="RIB43A"/>
    <property type="match status" value="2"/>
</dbReference>
<organism evidence="11 12">
    <name type="scientific">Mus spicilegus</name>
    <name type="common">Mound-building mouse</name>
    <dbReference type="NCBI Taxonomy" id="10103"/>
    <lineage>
        <taxon>Eukaryota</taxon>
        <taxon>Metazoa</taxon>
        <taxon>Chordata</taxon>
        <taxon>Craniata</taxon>
        <taxon>Vertebrata</taxon>
        <taxon>Euteleostomi</taxon>
        <taxon>Mammalia</taxon>
        <taxon>Eutheria</taxon>
        <taxon>Euarchontoglires</taxon>
        <taxon>Glires</taxon>
        <taxon>Rodentia</taxon>
        <taxon>Myomorpha</taxon>
        <taxon>Muroidea</taxon>
        <taxon>Muridae</taxon>
        <taxon>Murinae</taxon>
        <taxon>Mus</taxon>
        <taxon>Mus</taxon>
    </lineage>
</organism>
<evidence type="ECO:0000256" key="1">
    <source>
        <dbReference type="ARBA" id="ARBA00004611"/>
    </source>
</evidence>
<evidence type="ECO:0000313" key="12">
    <source>
        <dbReference type="Proteomes" id="UP000694415"/>
    </source>
</evidence>
<feature type="region of interest" description="Disordered" evidence="10">
    <location>
        <begin position="325"/>
        <end position="348"/>
    </location>
</feature>
<dbReference type="PANTHER" id="PTHR14517:SF10">
    <property type="entry name" value="RIB43A-LIKE WITH COILED-COILS PROTEIN 2"/>
    <property type="match status" value="1"/>
</dbReference>
<dbReference type="PANTHER" id="PTHR14517">
    <property type="entry name" value="RIB43A-RELATED"/>
    <property type="match status" value="1"/>
</dbReference>